<feature type="compositionally biased region" description="Low complexity" evidence="1">
    <location>
        <begin position="461"/>
        <end position="492"/>
    </location>
</feature>
<dbReference type="EnsemblFungi" id="CEF88372">
    <property type="protein sequence ID" value="CEF88372"/>
    <property type="gene ID" value="FGRRES_17494"/>
</dbReference>
<feature type="compositionally biased region" description="Low complexity" evidence="1">
    <location>
        <begin position="182"/>
        <end position="194"/>
    </location>
</feature>
<proteinExistence type="predicted"/>
<organism evidence="3 5">
    <name type="scientific">Gibberella zeae (strain ATCC MYA-4620 / CBS 123657 / FGSC 9075 / NRRL 31084 / PH-1)</name>
    <name type="common">Wheat head blight fungus</name>
    <name type="synonym">Fusarium graminearum</name>
    <dbReference type="NCBI Taxonomy" id="229533"/>
    <lineage>
        <taxon>Eukaryota</taxon>
        <taxon>Fungi</taxon>
        <taxon>Dikarya</taxon>
        <taxon>Ascomycota</taxon>
        <taxon>Pezizomycotina</taxon>
        <taxon>Sordariomycetes</taxon>
        <taxon>Hypocreomycetidae</taxon>
        <taxon>Hypocreales</taxon>
        <taxon>Nectriaceae</taxon>
        <taxon>Fusarium</taxon>
    </lineage>
</organism>
<dbReference type="InParanoid" id="A0A098E454"/>
<accession>A0A0E0SPK9</accession>
<feature type="compositionally biased region" description="Polar residues" evidence="1">
    <location>
        <begin position="195"/>
        <end position="244"/>
    </location>
</feature>
<evidence type="ECO:0000313" key="4">
    <source>
        <dbReference type="EnsemblFungi" id="CEF88372"/>
    </source>
</evidence>
<sequence>MWMLLLLFVAHLAFAFPANWNETVSCPRDALYSSLVEDGGGFCSSVLEGNHCGAGYSTPAEYVRYNQTRIASYCACIITGSDAMTTSSKSYGVTTKSNSFTVEYSGTWTTGEETSASVGQPASGTYPDIMTTTEVSETTSRSWNQTQSTLASSIETTKDYLTTGPHTNTSSSITETIEESSSESSNSGNITTGSPTHTRSSISEPSQFQNQTSGIQPTSPFTQPGNQTQSRQSSTDVTPQPSNTKSREPGMTLSGTTSGSLPWSIPGNTTSSPSGSGTRPTGPISTGWNSSLTIPSSSLPGTGLPFPSVPLPTTPLTTNSGISSSFSAGPGWNVTVSPPAGNASVPTVSTPSVTLTSFPTLSLPTTSTLTGSEILSSGTTTSGWNSTTSRGNGTTPTPSLSNDTLVPLPSDTLPTTPVTTNSGTSTGGSVPSGWNSTTFASRGNGSVPTFSIPSGTLMPLPTLSLPSQSSSVEVTPGSSSSPSWNSTSLPSSGNVSVPTISISQSETFLPFPTTTSSPSQSSIASAGRSDSVVPSWNITTSPSGGNVSVPTISISQTGTLLPFPTLSLPSDSIPVTSELTSSTSGITVSPSWNGTTSPTGNASVPTISLTQSGNSLPFPTLSSSIMSFPTLSEGTSMSTRNGSVLPSWNTTAGVSETVGSDTITASSESIVSASLPTDSELSPSITQSSSVGSNFTSSISGAVSLPTISVPASEIPPIPSLPFPTDSLEVPTSTESGSVVAGGNTTVSAPGSTEAVTSFSSPVATASTPGSGSNGSESGSNATSTGVPEFPAANFTHVTRTAALSQETCYTLPDDPEGDATRRALLFNSRLREDNVSIPMPYIESVEFESDGVNPLYLTIRDEEGGTYFVDISHRGRLSVVDPAGYVVTLDAKGIHFSGSNCTYDVSITIDDMYTQIAELAGVQCAALRRQKRANDMDFSQILYLHDQCGNVVDKSLRQYPQLLVGDTACADVAIDGDTGRWDFDCTFPGSQSGPMRCQWAVKNSIVDFITIDPFGGSCPDLSTVVATLEESGQDIVDPLQLRQDLANQGLRTERARQEADQAVDAYTLLWQALGAMFSTSTGTSKGALEKYIDVYNSHRNFENDICQALHEGEIPLNLTLIAGATKIPAITTLNWAPESPRTYNITVQDSTRIACCPNARVAEGKGATCAYPREAIMPGTGCVCGTTAGGEGIAFEWTECGNFAGTCEADGDCGDGYLCLTGSCCGGGVCVDAYACSENGTALVQFDGGFLG</sequence>
<dbReference type="Proteomes" id="UP000070720">
    <property type="component" value="Chromosome 3"/>
</dbReference>
<reference evidence="4 5" key="1">
    <citation type="journal article" date="2007" name="Science">
        <title>The Fusarium graminearum genome reveals a link between localized polymorphism and pathogen specialization.</title>
        <authorList>
            <person name="Cuomo C.A."/>
            <person name="Gueldener U."/>
            <person name="Xu J.-R."/>
            <person name="Trail F."/>
            <person name="Turgeon B.G."/>
            <person name="Di Pietro A."/>
            <person name="Walton J.D."/>
            <person name="Ma L.-J."/>
            <person name="Baker S.E."/>
            <person name="Rep M."/>
            <person name="Adam G."/>
            <person name="Antoniw J."/>
            <person name="Baldwin T."/>
            <person name="Calvo S.E."/>
            <person name="Chang Y.-L."/>
            <person name="DeCaprio D."/>
            <person name="Gale L.R."/>
            <person name="Gnerre S."/>
            <person name="Goswami R.S."/>
            <person name="Hammond-Kosack K."/>
            <person name="Harris L.J."/>
            <person name="Hilburn K."/>
            <person name="Kennell J.C."/>
            <person name="Kroken S."/>
            <person name="Magnuson J.K."/>
            <person name="Mannhaupt G."/>
            <person name="Mauceli E.W."/>
            <person name="Mewes H.-W."/>
            <person name="Mitterbauer R."/>
            <person name="Muehlbauer G."/>
            <person name="Muensterkoetter M."/>
            <person name="Nelson D."/>
            <person name="O'Donnell K."/>
            <person name="Ouellet T."/>
            <person name="Qi W."/>
            <person name="Quesneville H."/>
            <person name="Roncero M.I.G."/>
            <person name="Seong K.-Y."/>
            <person name="Tetko I.V."/>
            <person name="Urban M."/>
            <person name="Waalwijk C."/>
            <person name="Ward T.J."/>
            <person name="Yao J."/>
            <person name="Birren B.W."/>
            <person name="Kistler H.C."/>
        </authorList>
    </citation>
    <scope>NUCLEOTIDE SEQUENCE [LARGE SCALE GENOMIC DNA]</scope>
    <source>
        <strain evidence="5">ATCC MYA-4620 / CBS 123657 / FGSC 9075 / NRRL 31084 / PH-1</strain>
        <strain evidence="4">PH-1 / ATCC MYA-4620 / FGSC 9075 / NRRL 31084</strain>
    </source>
</reference>
<accession>A0A098E454</accession>
<evidence type="ECO:0000256" key="1">
    <source>
        <dbReference type="SAM" id="MobiDB-lite"/>
    </source>
</evidence>
<feature type="compositionally biased region" description="Low complexity" evidence="1">
    <location>
        <begin position="266"/>
        <end position="287"/>
    </location>
</feature>
<feature type="region of interest" description="Disordered" evidence="1">
    <location>
        <begin position="511"/>
        <end position="537"/>
    </location>
</feature>
<evidence type="ECO:0000256" key="2">
    <source>
        <dbReference type="SAM" id="SignalP"/>
    </source>
</evidence>
<keyword evidence="2" id="KW-0732">Signal</keyword>
<feature type="region of interest" description="Disordered" evidence="1">
    <location>
        <begin position="155"/>
        <end position="312"/>
    </location>
</feature>
<feature type="region of interest" description="Disordered" evidence="1">
    <location>
        <begin position="346"/>
        <end position="440"/>
    </location>
</feature>
<feature type="signal peptide" evidence="2">
    <location>
        <begin position="1"/>
        <end position="15"/>
    </location>
</feature>
<feature type="compositionally biased region" description="Polar residues" evidence="1">
    <location>
        <begin position="730"/>
        <end position="766"/>
    </location>
</feature>
<reference evidence="3 5" key="3">
    <citation type="journal article" date="2015" name="BMC Genomics">
        <title>The completed genome sequence of the pathogenic ascomycete fungus Fusarium graminearum.</title>
        <authorList>
            <person name="King R."/>
            <person name="Urban M."/>
            <person name="Hammond-Kosack M.C."/>
            <person name="Hassani-Pak K."/>
            <person name="Hammond-Kosack K.E."/>
        </authorList>
    </citation>
    <scope>NUCLEOTIDE SEQUENCE [LARGE SCALE GENOMIC DNA]</scope>
    <source>
        <strain evidence="5">ATCC MYA-4620 / CBS 123657 / FGSC 9075 / NRRL 31084 / PH-1</strain>
        <strain evidence="3">PH-1</strain>
    </source>
</reference>
<dbReference type="VEuPathDB" id="FungiDB:FGRAMPH1_01G20857"/>
<gene>
    <name evidence="4" type="primary">FG10943.1</name>
    <name evidence="3" type="ORF">FGRAMPH1_01T20857</name>
</gene>
<evidence type="ECO:0000313" key="5">
    <source>
        <dbReference type="Proteomes" id="UP000070720"/>
    </source>
</evidence>
<keyword evidence="5" id="KW-1185">Reference proteome</keyword>
<feature type="chain" id="PRO_5011844220" evidence="2">
    <location>
        <begin position="16"/>
        <end position="1253"/>
    </location>
</feature>
<reference evidence="4" key="4">
    <citation type="submission" date="2017-01" db="UniProtKB">
        <authorList>
            <consortium name="EnsemblFungi"/>
        </authorList>
    </citation>
    <scope>IDENTIFICATION</scope>
    <source>
        <strain evidence="4">PH-1 / ATCC MYA-4620 / FGSC 9075 / NRRL 31084</strain>
    </source>
</reference>
<feature type="compositionally biased region" description="Polar residues" evidence="1">
    <location>
        <begin position="288"/>
        <end position="300"/>
    </location>
</feature>
<feature type="compositionally biased region" description="Low complexity" evidence="1">
    <location>
        <begin position="511"/>
        <end position="531"/>
    </location>
</feature>
<name>A0A098E454_GIBZE</name>
<feature type="region of interest" description="Disordered" evidence="1">
    <location>
        <begin position="674"/>
        <end position="693"/>
    </location>
</feature>
<reference evidence="4 5" key="2">
    <citation type="journal article" date="2010" name="Nature">
        <title>Comparative genomics reveals mobile pathogenicity chromosomes in Fusarium.</title>
        <authorList>
            <person name="Ma L.J."/>
            <person name="van der Does H.C."/>
            <person name="Borkovich K.A."/>
            <person name="Coleman J.J."/>
            <person name="Daboussi M.J."/>
            <person name="Di Pietro A."/>
            <person name="Dufresne M."/>
            <person name="Freitag M."/>
            <person name="Grabherr M."/>
            <person name="Henrissat B."/>
            <person name="Houterman P.M."/>
            <person name="Kang S."/>
            <person name="Shim W.B."/>
            <person name="Woloshuk C."/>
            <person name="Xie X."/>
            <person name="Xu J.R."/>
            <person name="Antoniw J."/>
            <person name="Baker S.E."/>
            <person name="Bluhm B.H."/>
            <person name="Breakspear A."/>
            <person name="Brown D.W."/>
            <person name="Butchko R.A."/>
            <person name="Chapman S."/>
            <person name="Coulson R."/>
            <person name="Coutinho P.M."/>
            <person name="Danchin E.G."/>
            <person name="Diener A."/>
            <person name="Gale L.R."/>
            <person name="Gardiner D.M."/>
            <person name="Goff S."/>
            <person name="Hammond-Kosack K.E."/>
            <person name="Hilburn K."/>
            <person name="Hua-Van A."/>
            <person name="Jonkers W."/>
            <person name="Kazan K."/>
            <person name="Kodira C.D."/>
            <person name="Koehrsen M."/>
            <person name="Kumar L."/>
            <person name="Lee Y.H."/>
            <person name="Li L."/>
            <person name="Manners J.M."/>
            <person name="Miranda-Saavedra D."/>
            <person name="Mukherjee M."/>
            <person name="Park G."/>
            <person name="Park J."/>
            <person name="Park S.Y."/>
            <person name="Proctor R.H."/>
            <person name="Regev A."/>
            <person name="Ruiz-Roldan M.C."/>
            <person name="Sain D."/>
            <person name="Sakthikumar S."/>
            <person name="Sykes S."/>
            <person name="Schwartz D.C."/>
            <person name="Turgeon B.G."/>
            <person name="Wapinski I."/>
            <person name="Yoder O."/>
            <person name="Young S."/>
            <person name="Zeng Q."/>
            <person name="Zhou S."/>
            <person name="Galagan J."/>
            <person name="Cuomo C.A."/>
            <person name="Kistler H.C."/>
            <person name="Rep M."/>
        </authorList>
    </citation>
    <scope>GENOME REANNOTATION</scope>
    <source>
        <strain evidence="5">ATCC MYA-4620 / CBS 123657 / FGSC 9075 / NRRL 31084 / PH-1</strain>
        <strain evidence="4">PH-1 / ATCC MYA-4620 / FGSC 9075 / NRRL 31084</strain>
    </source>
</reference>
<dbReference type="eggNOG" id="ENOG502S3P2">
    <property type="taxonomic scope" value="Eukaryota"/>
</dbReference>
<evidence type="ECO:0000313" key="3">
    <source>
        <dbReference type="EMBL" id="CEF88372.1"/>
    </source>
</evidence>
<feature type="region of interest" description="Disordered" evidence="1">
    <location>
        <begin position="721"/>
        <end position="788"/>
    </location>
</feature>
<feature type="compositionally biased region" description="Low complexity" evidence="1">
    <location>
        <begin position="346"/>
        <end position="432"/>
    </location>
</feature>
<dbReference type="AlphaFoldDB" id="A0A098E454"/>
<feature type="region of interest" description="Disordered" evidence="1">
    <location>
        <begin position="581"/>
        <end position="603"/>
    </location>
</feature>
<protein>
    <submittedName>
        <fullName evidence="3">Chromosome 3, complete genome</fullName>
    </submittedName>
</protein>
<feature type="compositionally biased region" description="Low complexity" evidence="1">
    <location>
        <begin position="767"/>
        <end position="786"/>
    </location>
</feature>
<dbReference type="EMBL" id="HG970334">
    <property type="protein sequence ID" value="CEF88372.1"/>
    <property type="molecule type" value="Genomic_DNA"/>
</dbReference>
<feature type="region of interest" description="Disordered" evidence="1">
    <location>
        <begin position="461"/>
        <end position="496"/>
    </location>
</feature>
<dbReference type="STRING" id="229533.A0A098E454"/>